<dbReference type="RefSeq" id="WP_119761231.1">
    <property type="nucleotide sequence ID" value="NZ_QYUJ01000009.1"/>
</dbReference>
<gene>
    <name evidence="2" type="ORF">D3875_03560</name>
</gene>
<proteinExistence type="predicted"/>
<name>A0A418VEU1_9DEIO</name>
<protein>
    <submittedName>
        <fullName evidence="2">Uncharacterized protein</fullName>
    </submittedName>
</protein>
<sequence length="125" mass="14051">MYAADEHHPDEITSRPDPRAAPIRANSTEAAAENMRQQRRQYAQRLREARRALDAGHPEGRARLERIRAQAGNVPNPDRRRDCARAATLAEARYRELEGTTHTASIDAAARHADLMAVLQLTAQY</sequence>
<evidence type="ECO:0000313" key="3">
    <source>
        <dbReference type="Proteomes" id="UP000286287"/>
    </source>
</evidence>
<feature type="compositionally biased region" description="Basic and acidic residues" evidence="1">
    <location>
        <begin position="1"/>
        <end position="18"/>
    </location>
</feature>
<dbReference type="AlphaFoldDB" id="A0A418VEU1"/>
<reference evidence="2 3" key="1">
    <citation type="submission" date="2018-09" db="EMBL/GenBank/DDBJ databases">
        <authorList>
            <person name="Zhu H."/>
        </authorList>
    </citation>
    <scope>NUCLEOTIDE SEQUENCE [LARGE SCALE GENOMIC DNA]</scope>
    <source>
        <strain evidence="2 3">K2S05-167</strain>
    </source>
</reference>
<keyword evidence="3" id="KW-1185">Reference proteome</keyword>
<evidence type="ECO:0000313" key="2">
    <source>
        <dbReference type="EMBL" id="RJF74631.1"/>
    </source>
</evidence>
<feature type="region of interest" description="Disordered" evidence="1">
    <location>
        <begin position="1"/>
        <end position="30"/>
    </location>
</feature>
<organism evidence="2 3">
    <name type="scientific">Deinococcus cavernae</name>
    <dbReference type="NCBI Taxonomy" id="2320857"/>
    <lineage>
        <taxon>Bacteria</taxon>
        <taxon>Thermotogati</taxon>
        <taxon>Deinococcota</taxon>
        <taxon>Deinococci</taxon>
        <taxon>Deinococcales</taxon>
        <taxon>Deinococcaceae</taxon>
        <taxon>Deinococcus</taxon>
    </lineage>
</organism>
<comment type="caution">
    <text evidence="2">The sequence shown here is derived from an EMBL/GenBank/DDBJ whole genome shotgun (WGS) entry which is preliminary data.</text>
</comment>
<accession>A0A418VEU1</accession>
<dbReference type="Proteomes" id="UP000286287">
    <property type="component" value="Unassembled WGS sequence"/>
</dbReference>
<dbReference type="EMBL" id="QYUJ01000009">
    <property type="protein sequence ID" value="RJF74631.1"/>
    <property type="molecule type" value="Genomic_DNA"/>
</dbReference>
<evidence type="ECO:0000256" key="1">
    <source>
        <dbReference type="SAM" id="MobiDB-lite"/>
    </source>
</evidence>